<evidence type="ECO:0000313" key="4">
    <source>
        <dbReference type="Proteomes" id="UP000235584"/>
    </source>
</evidence>
<accession>A0A2K9NM17</accession>
<keyword evidence="1" id="KW-0677">Repeat</keyword>
<dbReference type="AlphaFoldDB" id="A0A2K9NM17"/>
<dbReference type="SMART" id="SM00028">
    <property type="entry name" value="TPR"/>
    <property type="match status" value="10"/>
</dbReference>
<evidence type="ECO:0000256" key="1">
    <source>
        <dbReference type="ARBA" id="ARBA00022737"/>
    </source>
</evidence>
<dbReference type="EMBL" id="CP025704">
    <property type="protein sequence ID" value="AUN96549.1"/>
    <property type="molecule type" value="Genomic_DNA"/>
</dbReference>
<evidence type="ECO:0000313" key="3">
    <source>
        <dbReference type="EMBL" id="AUN96549.1"/>
    </source>
</evidence>
<gene>
    <name evidence="3" type="ORF">C0V70_00185</name>
</gene>
<dbReference type="Pfam" id="PF14559">
    <property type="entry name" value="TPR_19"/>
    <property type="match status" value="3"/>
</dbReference>
<name>A0A2K9NM17_BACTC</name>
<dbReference type="Proteomes" id="UP000235584">
    <property type="component" value="Chromosome"/>
</dbReference>
<dbReference type="KEGG" id="bsto:C0V70_00185"/>
<keyword evidence="4" id="KW-1185">Reference proteome</keyword>
<keyword evidence="2" id="KW-0802">TPR repeat</keyword>
<dbReference type="PANTHER" id="PTHR45586:SF1">
    <property type="entry name" value="LIPOPOLYSACCHARIDE ASSEMBLY PROTEIN B"/>
    <property type="match status" value="1"/>
</dbReference>
<reference evidence="3 4" key="1">
    <citation type="submission" date="2018-01" db="EMBL/GenBank/DDBJ databases">
        <title>Complete genome sequence of Bacteriovorax stolpii DSM12778.</title>
        <authorList>
            <person name="Tang B."/>
            <person name="Chang J."/>
        </authorList>
    </citation>
    <scope>NUCLEOTIDE SEQUENCE [LARGE SCALE GENOMIC DNA]</scope>
    <source>
        <strain evidence="3 4">DSM 12778</strain>
    </source>
</reference>
<dbReference type="RefSeq" id="WP_102241844.1">
    <property type="nucleotide sequence ID" value="NZ_CP025704.1"/>
</dbReference>
<dbReference type="SUPFAM" id="SSF48452">
    <property type="entry name" value="TPR-like"/>
    <property type="match status" value="3"/>
</dbReference>
<organism evidence="3 4">
    <name type="scientific">Bacteriovorax stolpii</name>
    <name type="common">Bdellovibrio stolpii</name>
    <dbReference type="NCBI Taxonomy" id="960"/>
    <lineage>
        <taxon>Bacteria</taxon>
        <taxon>Pseudomonadati</taxon>
        <taxon>Bdellovibrionota</taxon>
        <taxon>Bacteriovoracia</taxon>
        <taxon>Bacteriovoracales</taxon>
        <taxon>Bacteriovoracaceae</taxon>
        <taxon>Bacteriovorax</taxon>
    </lineage>
</organism>
<dbReference type="InterPro" id="IPR011990">
    <property type="entry name" value="TPR-like_helical_dom_sf"/>
</dbReference>
<dbReference type="InterPro" id="IPR019734">
    <property type="entry name" value="TPR_rpt"/>
</dbReference>
<evidence type="ECO:0000256" key="2">
    <source>
        <dbReference type="ARBA" id="ARBA00022803"/>
    </source>
</evidence>
<sequence>MSVKYRIRLKNERVIGPFSTEEIGELFLKGHIAGTELCQLFPIGDWKPLSNFQDLHTLIKKLDAKNLKVNDELTASVPENAKKELTKTGLPVKKETTQAQQTFNEFKFGKDVKIDVNYAELERKYQAQNPDAPYEDGMEKTVVINRKALAPKAQDLEKTVVVQRFEPPKPEVKKEEPKETVKPVVELKEVVPEPSREELVNEKTEFINLAHALPTINAQLSVSEVELEKQAKIEENLEKKRLRDLQEIMLREQAEQEGLENDEVEIVEEFSRDKKEFEQRIVVKKKKRGLSIVAMLALLGVFYFFFIQEEEKPKFTGPLYLEIKFPIPAPVENVPAANKALAQARNLYSQNTYKNRALASQFYLSSLQNRFSGNEAMGEIIMTYAELLDNTKERHLSANTLYKYIQLSERKLLIDLSAATGTALFYGKIGKYQTGVDIIKNYLRAKSKPSPKMLAYYLHLLTNAGELVEARQAYETLKNIPKKPFEAYYYLAQFDLNDDKVGSAKTIIEEGLKFYPNSVLLLLQYADILIKEQSIKKFEEVLTKIKTLDSENSPEFMASYFKDMGYLAAFKNQNKEASLFFKKSLELKESDELRATLSKLEIGGDSLSQSLILESKVIGLLKKAKEEYRLKNIDTAFQFTIEAVDANPDYIPAVLFQAELNTYRGFFDSAIFALQRLIGVHQQNNQLKKALVETFIKAYKFEDADSLLKEMALTKYAQTADYANLMGQYSEAKRNPIVAIKWYDRALSHDPLSDTNMYRIAKILLRNKRFPEARARITRALQLDPKNVYYHALYAEVLYEQDGTDTAIGYLRDIIAEQGEDPVLVAAITTAYFRSGQLKEFQAYYKKVQNMPKKDEAFYEVLIAAAKLEGRKDEYITHSRDLLKLNPGNLKVRMDLGELLFDEKRYDEAILEFSEVKDKLESYPRVHYQLARVYLAKNDVKKAREMAEKELELNPNLDAAHFIMGEVFRIEKDYREAITKYEKAISLNPKSVDALVSMASIRLGQNYANEALELLNRALKEDVSNPAIHKLMGDAYRAAGQRALAKEKYEDYLKLNPGAQDKDLIESLIRNLR</sequence>
<dbReference type="InterPro" id="IPR051012">
    <property type="entry name" value="CellSynth/LPSAsmb/PSIAsmb"/>
</dbReference>
<proteinExistence type="predicted"/>
<protein>
    <submittedName>
        <fullName evidence="3">Uncharacterized protein</fullName>
    </submittedName>
</protein>
<dbReference type="PROSITE" id="PS50005">
    <property type="entry name" value="TPR"/>
    <property type="match status" value="3"/>
</dbReference>
<dbReference type="PANTHER" id="PTHR45586">
    <property type="entry name" value="TPR REPEAT-CONTAINING PROTEIN PA4667"/>
    <property type="match status" value="1"/>
</dbReference>
<dbReference type="Gene3D" id="1.25.40.10">
    <property type="entry name" value="Tetratricopeptide repeat domain"/>
    <property type="match status" value="3"/>
</dbReference>